<dbReference type="Proteomes" id="UP000499080">
    <property type="component" value="Unassembled WGS sequence"/>
</dbReference>
<accession>A0A4Y2HXE5</accession>
<proteinExistence type="predicted"/>
<keyword evidence="2" id="KW-1185">Reference proteome</keyword>
<sequence length="141" mass="16170">MLAQVLFRHLAEIQNDENFHKIALLTLSIRERPKRLFKQNTMAVRISLRNFQPLSLSVIDFSPDARIFFVRVARPDGLGEKEGFLRIRSVPAVIVVFEEGRGISLMFERGTRMFPYFEATSIPMVLGIRGLMLGEMNMSVL</sequence>
<name>A0A4Y2HXE5_ARAVE</name>
<dbReference type="AlphaFoldDB" id="A0A4Y2HXE5"/>
<organism evidence="1 2">
    <name type="scientific">Araneus ventricosus</name>
    <name type="common">Orbweaver spider</name>
    <name type="synonym">Epeira ventricosa</name>
    <dbReference type="NCBI Taxonomy" id="182803"/>
    <lineage>
        <taxon>Eukaryota</taxon>
        <taxon>Metazoa</taxon>
        <taxon>Ecdysozoa</taxon>
        <taxon>Arthropoda</taxon>
        <taxon>Chelicerata</taxon>
        <taxon>Arachnida</taxon>
        <taxon>Araneae</taxon>
        <taxon>Araneomorphae</taxon>
        <taxon>Entelegynae</taxon>
        <taxon>Araneoidea</taxon>
        <taxon>Araneidae</taxon>
        <taxon>Araneus</taxon>
    </lineage>
</organism>
<protein>
    <submittedName>
        <fullName evidence="1">Uncharacterized protein</fullName>
    </submittedName>
</protein>
<comment type="caution">
    <text evidence="1">The sequence shown here is derived from an EMBL/GenBank/DDBJ whole genome shotgun (WGS) entry which is preliminary data.</text>
</comment>
<reference evidence="1 2" key="1">
    <citation type="journal article" date="2019" name="Sci. Rep.">
        <title>Orb-weaving spider Araneus ventricosus genome elucidates the spidroin gene catalogue.</title>
        <authorList>
            <person name="Kono N."/>
            <person name="Nakamura H."/>
            <person name="Ohtoshi R."/>
            <person name="Moran D.A.P."/>
            <person name="Shinohara A."/>
            <person name="Yoshida Y."/>
            <person name="Fujiwara M."/>
            <person name="Mori M."/>
            <person name="Tomita M."/>
            <person name="Arakawa K."/>
        </authorList>
    </citation>
    <scope>NUCLEOTIDE SEQUENCE [LARGE SCALE GENOMIC DNA]</scope>
</reference>
<dbReference type="EMBL" id="BGPR01002205">
    <property type="protein sequence ID" value="GBM69626.1"/>
    <property type="molecule type" value="Genomic_DNA"/>
</dbReference>
<evidence type="ECO:0000313" key="2">
    <source>
        <dbReference type="Proteomes" id="UP000499080"/>
    </source>
</evidence>
<gene>
    <name evidence="1" type="ORF">AVEN_151304_1</name>
</gene>
<evidence type="ECO:0000313" key="1">
    <source>
        <dbReference type="EMBL" id="GBM69626.1"/>
    </source>
</evidence>